<dbReference type="Proteomes" id="UP001054945">
    <property type="component" value="Unassembled WGS sequence"/>
</dbReference>
<organism evidence="1 2">
    <name type="scientific">Caerostris extrusa</name>
    <name type="common">Bark spider</name>
    <name type="synonym">Caerostris bankana</name>
    <dbReference type="NCBI Taxonomy" id="172846"/>
    <lineage>
        <taxon>Eukaryota</taxon>
        <taxon>Metazoa</taxon>
        <taxon>Ecdysozoa</taxon>
        <taxon>Arthropoda</taxon>
        <taxon>Chelicerata</taxon>
        <taxon>Arachnida</taxon>
        <taxon>Araneae</taxon>
        <taxon>Araneomorphae</taxon>
        <taxon>Entelegynae</taxon>
        <taxon>Araneoidea</taxon>
        <taxon>Araneidae</taxon>
        <taxon>Caerostris</taxon>
    </lineage>
</organism>
<accession>A0AAV4MID7</accession>
<dbReference type="AlphaFoldDB" id="A0AAV4MID7"/>
<proteinExistence type="predicted"/>
<reference evidence="1 2" key="1">
    <citation type="submission" date="2021-06" db="EMBL/GenBank/DDBJ databases">
        <title>Caerostris extrusa draft genome.</title>
        <authorList>
            <person name="Kono N."/>
            <person name="Arakawa K."/>
        </authorList>
    </citation>
    <scope>NUCLEOTIDE SEQUENCE [LARGE SCALE GENOMIC DNA]</scope>
</reference>
<evidence type="ECO:0000313" key="1">
    <source>
        <dbReference type="EMBL" id="GIX72294.1"/>
    </source>
</evidence>
<name>A0AAV4MID7_CAEEX</name>
<sequence>MKWMLEAKPKIKIHKPNLFMPEMYIKIAEKSFHCVKMSDWRAQTACFCPSENIYSKFTNHLLLSENIYNFSGMDGCIALDCRVLYHTIGGNARINSSENTPEVQARTVGNPTSSFSEMTERAVLSENRLQIILDRPLGHPSRGINRGIHLSTRITRMEWCIHPEHTKAMASVADGTDTCVSDSFLSSLCADSCFSNYNNGNYARTSN</sequence>
<comment type="caution">
    <text evidence="1">The sequence shown here is derived from an EMBL/GenBank/DDBJ whole genome shotgun (WGS) entry which is preliminary data.</text>
</comment>
<gene>
    <name evidence="1" type="ORF">CEXT_336091</name>
</gene>
<dbReference type="EMBL" id="BPLR01002300">
    <property type="protein sequence ID" value="GIX72294.1"/>
    <property type="molecule type" value="Genomic_DNA"/>
</dbReference>
<keyword evidence="2" id="KW-1185">Reference proteome</keyword>
<protein>
    <submittedName>
        <fullName evidence="1">Uncharacterized protein</fullName>
    </submittedName>
</protein>
<evidence type="ECO:0000313" key="2">
    <source>
        <dbReference type="Proteomes" id="UP001054945"/>
    </source>
</evidence>